<dbReference type="InterPro" id="IPR019079">
    <property type="entry name" value="Capsule_synth_CapA"/>
</dbReference>
<dbReference type="SUPFAM" id="SSF56300">
    <property type="entry name" value="Metallo-dependent phosphatases"/>
    <property type="match status" value="1"/>
</dbReference>
<evidence type="ECO:0000313" key="3">
    <source>
        <dbReference type="EMBL" id="KAA6314575.1"/>
    </source>
</evidence>
<dbReference type="SMART" id="SM00854">
    <property type="entry name" value="PGA_cap"/>
    <property type="match status" value="1"/>
</dbReference>
<reference evidence="3" key="1">
    <citation type="submission" date="2019-03" db="EMBL/GenBank/DDBJ databases">
        <title>Single cell metagenomics reveals metabolic interactions within the superorganism composed of flagellate Streblomastix strix and complex community of Bacteroidetes bacteria on its surface.</title>
        <authorList>
            <person name="Treitli S.C."/>
            <person name="Kolisko M."/>
            <person name="Husnik F."/>
            <person name="Keeling P."/>
            <person name="Hampl V."/>
        </authorList>
    </citation>
    <scope>NUCLEOTIDE SEQUENCE</scope>
    <source>
        <strain evidence="3">STM</strain>
    </source>
</reference>
<comment type="similarity">
    <text evidence="1">Belongs to the CapA family.</text>
</comment>
<dbReference type="PANTHER" id="PTHR33393">
    <property type="entry name" value="POLYGLUTAMINE SYNTHESIS ACCESSORY PROTEIN RV0574C-RELATED"/>
    <property type="match status" value="1"/>
</dbReference>
<dbReference type="PANTHER" id="PTHR33393:SF11">
    <property type="entry name" value="POLYGLUTAMINE SYNTHESIS ACCESSORY PROTEIN RV0574C-RELATED"/>
    <property type="match status" value="1"/>
</dbReference>
<dbReference type="AlphaFoldDB" id="A0A5J4PYF7"/>
<feature type="domain" description="Capsule synthesis protein CapA" evidence="2">
    <location>
        <begin position="57"/>
        <end position="302"/>
    </location>
</feature>
<name>A0A5J4PYF7_9ZZZZ</name>
<dbReference type="InterPro" id="IPR029052">
    <property type="entry name" value="Metallo-depent_PP-like"/>
</dbReference>
<dbReference type="CDD" id="cd07381">
    <property type="entry name" value="MPP_CapA"/>
    <property type="match status" value="1"/>
</dbReference>
<dbReference type="InterPro" id="IPR052169">
    <property type="entry name" value="CW_Biosynth-Accessory"/>
</dbReference>
<organism evidence="3">
    <name type="scientific">termite gut metagenome</name>
    <dbReference type="NCBI Taxonomy" id="433724"/>
    <lineage>
        <taxon>unclassified sequences</taxon>
        <taxon>metagenomes</taxon>
        <taxon>organismal metagenomes</taxon>
    </lineage>
</organism>
<dbReference type="EMBL" id="SNRY01005590">
    <property type="protein sequence ID" value="KAA6314575.1"/>
    <property type="molecule type" value="Genomic_DNA"/>
</dbReference>
<evidence type="ECO:0000259" key="2">
    <source>
        <dbReference type="SMART" id="SM00854"/>
    </source>
</evidence>
<gene>
    <name evidence="3" type="ORF">EZS27_034829</name>
</gene>
<proteinExistence type="inferred from homology"/>
<accession>A0A5J4PYF7</accession>
<sequence>MQGNVSLVFLITLALVFEYKSDIVYSIMNVRNYLLALCLFALSTITSVKAQIKDTLTFAFTGDIMMGLNYPESTPMLPQEDGKLLFSDVASILRRADIAFGNLEGVLLDKGGTPKHCSNPSICYTFRMPERYAAHLVDAGYDVMSVANNHTNDFGTVGYLSTMHVLEAHNIAFAGIRERCEKTIIERDGIKYGYCAFGHNTITVSIHDLARVKEIVSFLKKECDIVIVSFHGGAEGATKNRIPFKQETFIGENRGDVHAFAHTCIDAGADIVYGHGPHVVRAIELYKDHLIAYSLGNFCTPYKVNVRGNGGYAPVLEAKIDKNGRFLTGKIYSALQEHGQGPHLDKKGIVVDEIRTLMQLDFPQTALSIKNDGTIVRTQ</sequence>
<protein>
    <submittedName>
        <fullName evidence="3">Capsule biosynthesis protein CapA</fullName>
    </submittedName>
</protein>
<evidence type="ECO:0000256" key="1">
    <source>
        <dbReference type="ARBA" id="ARBA00005662"/>
    </source>
</evidence>
<dbReference type="Gene3D" id="3.60.21.10">
    <property type="match status" value="1"/>
</dbReference>
<dbReference type="Pfam" id="PF09587">
    <property type="entry name" value="PGA_cap"/>
    <property type="match status" value="1"/>
</dbReference>
<comment type="caution">
    <text evidence="3">The sequence shown here is derived from an EMBL/GenBank/DDBJ whole genome shotgun (WGS) entry which is preliminary data.</text>
</comment>